<dbReference type="InterPro" id="IPR036259">
    <property type="entry name" value="MFS_trans_sf"/>
</dbReference>
<protein>
    <recommendedName>
        <fullName evidence="11">Solute carrier family 40 protein</fullName>
    </recommendedName>
</protein>
<dbReference type="AlphaFoldDB" id="A0AAD9N9H8"/>
<accession>A0AAD9N9H8</accession>
<comment type="similarity">
    <text evidence="2">Belongs to the ferroportin (FP) (TC 2.A.100) family. SLC40A subfamily.</text>
</comment>
<organism evidence="9 10">
    <name type="scientific">Paralvinella palmiformis</name>
    <dbReference type="NCBI Taxonomy" id="53620"/>
    <lineage>
        <taxon>Eukaryota</taxon>
        <taxon>Metazoa</taxon>
        <taxon>Spiralia</taxon>
        <taxon>Lophotrochozoa</taxon>
        <taxon>Annelida</taxon>
        <taxon>Polychaeta</taxon>
        <taxon>Sedentaria</taxon>
        <taxon>Canalipalpata</taxon>
        <taxon>Terebellida</taxon>
        <taxon>Terebelliformia</taxon>
        <taxon>Alvinellidae</taxon>
        <taxon>Paralvinella</taxon>
    </lineage>
</organism>
<sequence length="705" mass="77358">MAQKKDKNCFGHSESCMEWIKGPSCALYSNYVLSAWGDWMWQFAAGLYLVYLADGMLRLAAIFGFAGGTLMLLLGGIIGDWVDRNGRMKVVIVSLFIQNISVALCATSVCMVLVYHDHIYDGSHGAIRVLVEGVVIGLALIAFLASMAYKIAIEKDWIVVVSGDDKFKLTNLNAVTRAIDLSCKILAPTVAGLIMSYSHVIAAIFIAVWNVVSVICEYALLRRVYKLVPKLAIKGATTGESKEYEMKPLSCSNGDVKEPLKKIENGKLSDEMEGDEVASNGNIISEVKQPLQGKDAEVSEKYTDEDCDVESGQTEEKTRNRCWQLAMDPFVILATGWRTYVSQKVVLSGLALALLYMTYITEKALGYIYANGVKESYVGVSMALAGVTGIIGTVVFSHLNKRFGLERTGLIAFSSEIICLTLTVASIWAPGTVFDPTYSHKPNCSVTTVNTSNVAAKAADVNNLSYTIPGTDEVRVKRDLNLMLAHGPQSQHFIEGHSFSEQWRLGKDFPQVRSLVQVCYPDHDRPLSRRRRDLDTSNLLDRNKDELASNGQEQPQALAVHSLDPKTESEGDCPTSTATVSIILFLIGIITSRIGLWMADLVVTQLFQENVPELERGIVNGVQNSLNMLMDMIKNALVIALPRVETFGILIILSFIFIVSAGGLFVGHVVKNDKSVFLCGDKLKSKPAVIQEVEVVIDDNKLPVV</sequence>
<dbReference type="SUPFAM" id="SSF103473">
    <property type="entry name" value="MFS general substrate transporter"/>
    <property type="match status" value="1"/>
</dbReference>
<name>A0AAD9N9H8_9ANNE</name>
<evidence type="ECO:0000256" key="3">
    <source>
        <dbReference type="ARBA" id="ARBA00022448"/>
    </source>
</evidence>
<dbReference type="EMBL" id="JAODUP010000134">
    <property type="protein sequence ID" value="KAK2160388.1"/>
    <property type="molecule type" value="Genomic_DNA"/>
</dbReference>
<dbReference type="PANTHER" id="PTHR11660:SF57">
    <property type="entry name" value="SOLUTE CARRIER FAMILY 40 MEMBER"/>
    <property type="match status" value="1"/>
</dbReference>
<comment type="subcellular location">
    <subcellularLocation>
        <location evidence="1">Membrane</location>
        <topology evidence="1">Multi-pass membrane protein</topology>
    </subcellularLocation>
</comment>
<feature type="region of interest" description="Disordered" evidence="7">
    <location>
        <begin position="527"/>
        <end position="557"/>
    </location>
</feature>
<dbReference type="Proteomes" id="UP001208570">
    <property type="component" value="Unassembled WGS sequence"/>
</dbReference>
<feature type="compositionally biased region" description="Basic and acidic residues" evidence="7">
    <location>
        <begin position="527"/>
        <end position="547"/>
    </location>
</feature>
<feature type="transmembrane region" description="Helical" evidence="8">
    <location>
        <begin position="59"/>
        <end position="78"/>
    </location>
</feature>
<evidence type="ECO:0008006" key="11">
    <source>
        <dbReference type="Google" id="ProtNLM"/>
    </source>
</evidence>
<feature type="transmembrane region" description="Helical" evidence="8">
    <location>
        <begin position="345"/>
        <end position="370"/>
    </location>
</feature>
<feature type="transmembrane region" description="Helical" evidence="8">
    <location>
        <begin position="376"/>
        <end position="396"/>
    </location>
</feature>
<feature type="transmembrane region" description="Helical" evidence="8">
    <location>
        <begin position="200"/>
        <end position="221"/>
    </location>
</feature>
<feature type="transmembrane region" description="Helical" evidence="8">
    <location>
        <begin position="647"/>
        <end position="667"/>
    </location>
</feature>
<dbReference type="GO" id="GO:0016020">
    <property type="term" value="C:membrane"/>
    <property type="evidence" value="ECO:0007669"/>
    <property type="project" value="UniProtKB-SubCell"/>
</dbReference>
<reference evidence="9" key="1">
    <citation type="journal article" date="2023" name="Mol. Biol. Evol.">
        <title>Third-Generation Sequencing Reveals the Adaptive Role of the Epigenome in Three Deep-Sea Polychaetes.</title>
        <authorList>
            <person name="Perez M."/>
            <person name="Aroh O."/>
            <person name="Sun Y."/>
            <person name="Lan Y."/>
            <person name="Juniper S.K."/>
            <person name="Young C.R."/>
            <person name="Angers B."/>
            <person name="Qian P.Y."/>
        </authorList>
    </citation>
    <scope>NUCLEOTIDE SEQUENCE</scope>
    <source>
        <strain evidence="9">P08H-3</strain>
    </source>
</reference>
<evidence type="ECO:0000256" key="4">
    <source>
        <dbReference type="ARBA" id="ARBA00022692"/>
    </source>
</evidence>
<evidence type="ECO:0000313" key="9">
    <source>
        <dbReference type="EMBL" id="KAK2160388.1"/>
    </source>
</evidence>
<evidence type="ECO:0000256" key="7">
    <source>
        <dbReference type="SAM" id="MobiDB-lite"/>
    </source>
</evidence>
<feature type="transmembrane region" description="Helical" evidence="8">
    <location>
        <begin position="31"/>
        <end position="52"/>
    </location>
</feature>
<evidence type="ECO:0000256" key="8">
    <source>
        <dbReference type="SAM" id="Phobius"/>
    </source>
</evidence>
<evidence type="ECO:0000256" key="1">
    <source>
        <dbReference type="ARBA" id="ARBA00004141"/>
    </source>
</evidence>
<evidence type="ECO:0000256" key="6">
    <source>
        <dbReference type="ARBA" id="ARBA00023136"/>
    </source>
</evidence>
<keyword evidence="3" id="KW-0813">Transport</keyword>
<keyword evidence="10" id="KW-1185">Reference proteome</keyword>
<keyword evidence="5 8" id="KW-1133">Transmembrane helix</keyword>
<evidence type="ECO:0000256" key="2">
    <source>
        <dbReference type="ARBA" id="ARBA00006279"/>
    </source>
</evidence>
<proteinExistence type="inferred from homology"/>
<feature type="transmembrane region" description="Helical" evidence="8">
    <location>
        <begin position="90"/>
        <end position="115"/>
    </location>
</feature>
<evidence type="ECO:0000256" key="5">
    <source>
        <dbReference type="ARBA" id="ARBA00022989"/>
    </source>
</evidence>
<gene>
    <name evidence="9" type="ORF">LSH36_134g01027</name>
</gene>
<feature type="transmembrane region" description="Helical" evidence="8">
    <location>
        <begin position="408"/>
        <end position="429"/>
    </location>
</feature>
<comment type="caution">
    <text evidence="9">The sequence shown here is derived from an EMBL/GenBank/DDBJ whole genome shotgun (WGS) entry which is preliminary data.</text>
</comment>
<feature type="transmembrane region" description="Helical" evidence="8">
    <location>
        <begin position="127"/>
        <end position="149"/>
    </location>
</feature>
<dbReference type="PANTHER" id="PTHR11660">
    <property type="entry name" value="SOLUTE CARRIER FAMILY 40 MEMBER"/>
    <property type="match status" value="1"/>
</dbReference>
<keyword evidence="6 8" id="KW-0472">Membrane</keyword>
<keyword evidence="4 8" id="KW-0812">Transmembrane</keyword>
<evidence type="ECO:0000313" key="10">
    <source>
        <dbReference type="Proteomes" id="UP001208570"/>
    </source>
</evidence>
<dbReference type="GO" id="GO:0005381">
    <property type="term" value="F:iron ion transmembrane transporter activity"/>
    <property type="evidence" value="ECO:0007669"/>
    <property type="project" value="InterPro"/>
</dbReference>
<dbReference type="InterPro" id="IPR009716">
    <property type="entry name" value="Ferroportin-1"/>
</dbReference>
<dbReference type="Pfam" id="PF06963">
    <property type="entry name" value="FPN1"/>
    <property type="match status" value="1"/>
</dbReference>